<sequence>MKNYKLLSAIKYVFTLLVLVSFTAACSNSTSGEEEEHSEPAGFVLKMNGQDIVTQTPGGSVSGEFELAPGQETDLITLWFYDADGDEFQPEEDEYTLGYEFEDAEIAEFEQHAEDGKWSFHIHAEAEGITDLRLMLMHNGHSDFSTQDIHVHVEAAQTN</sequence>
<dbReference type="Proteomes" id="UP001597460">
    <property type="component" value="Unassembled WGS sequence"/>
</dbReference>
<protein>
    <recommendedName>
        <fullName evidence="4">DUF4625 domain-containing protein</fullName>
    </recommendedName>
</protein>
<dbReference type="PROSITE" id="PS51257">
    <property type="entry name" value="PROKAR_LIPOPROTEIN"/>
    <property type="match status" value="1"/>
</dbReference>
<evidence type="ECO:0000256" key="1">
    <source>
        <dbReference type="SAM" id="SignalP"/>
    </source>
</evidence>
<evidence type="ECO:0008006" key="4">
    <source>
        <dbReference type="Google" id="ProtNLM"/>
    </source>
</evidence>
<feature type="chain" id="PRO_5047227279" description="DUF4625 domain-containing protein" evidence="1">
    <location>
        <begin position="28"/>
        <end position="159"/>
    </location>
</feature>
<name>A0ABW5JKS6_9BACT</name>
<accession>A0ABW5JKS6</accession>
<keyword evidence="1" id="KW-0732">Signal</keyword>
<evidence type="ECO:0000313" key="2">
    <source>
        <dbReference type="EMBL" id="MFD2532676.1"/>
    </source>
</evidence>
<keyword evidence="3" id="KW-1185">Reference proteome</keyword>
<reference evidence="3" key="1">
    <citation type="journal article" date="2019" name="Int. J. Syst. Evol. Microbiol.">
        <title>The Global Catalogue of Microorganisms (GCM) 10K type strain sequencing project: providing services to taxonomists for standard genome sequencing and annotation.</title>
        <authorList>
            <consortium name="The Broad Institute Genomics Platform"/>
            <consortium name="The Broad Institute Genome Sequencing Center for Infectious Disease"/>
            <person name="Wu L."/>
            <person name="Ma J."/>
        </authorList>
    </citation>
    <scope>NUCLEOTIDE SEQUENCE [LARGE SCALE GENOMIC DNA]</scope>
    <source>
        <strain evidence="3">KCTC 52042</strain>
    </source>
</reference>
<organism evidence="2 3">
    <name type="scientific">Gracilimonas halophila</name>
    <dbReference type="NCBI Taxonomy" id="1834464"/>
    <lineage>
        <taxon>Bacteria</taxon>
        <taxon>Pseudomonadati</taxon>
        <taxon>Balneolota</taxon>
        <taxon>Balneolia</taxon>
        <taxon>Balneolales</taxon>
        <taxon>Balneolaceae</taxon>
        <taxon>Gracilimonas</taxon>
    </lineage>
</organism>
<gene>
    <name evidence="2" type="ORF">ACFSVN_09490</name>
</gene>
<comment type="caution">
    <text evidence="2">The sequence shown here is derived from an EMBL/GenBank/DDBJ whole genome shotgun (WGS) entry which is preliminary data.</text>
</comment>
<proteinExistence type="predicted"/>
<evidence type="ECO:0000313" key="3">
    <source>
        <dbReference type="Proteomes" id="UP001597460"/>
    </source>
</evidence>
<feature type="signal peptide" evidence="1">
    <location>
        <begin position="1"/>
        <end position="27"/>
    </location>
</feature>
<dbReference type="EMBL" id="JBHULI010000024">
    <property type="protein sequence ID" value="MFD2532676.1"/>
    <property type="molecule type" value="Genomic_DNA"/>
</dbReference>
<dbReference type="RefSeq" id="WP_390301522.1">
    <property type="nucleotide sequence ID" value="NZ_JBHULI010000024.1"/>
</dbReference>